<dbReference type="PANTHER" id="PTHR46594">
    <property type="entry name" value="P-TYPE CATION-TRANSPORTING ATPASE"/>
    <property type="match status" value="1"/>
</dbReference>
<reference evidence="3 4" key="1">
    <citation type="journal article" date="2014" name="Genome Announc.">
        <title>Draft Genome Sequence of Moraxella bovoculi Strain 237T (ATCC BAA-1259T) Isolated from a Calf with Infectious Bovine Keratoconjunctivitis.</title>
        <authorList>
            <person name="Calcutt M.J."/>
            <person name="Foecking M.F."/>
            <person name="Martin N.T."/>
            <person name="Mhlanga-Mutangadura T."/>
            <person name="Reilly T.J."/>
        </authorList>
    </citation>
    <scope>NUCLEOTIDE SEQUENCE [LARGE SCALE GENOMIC DNA]</scope>
    <source>
        <strain evidence="3 4">237</strain>
    </source>
</reference>
<dbReference type="eggNOG" id="COG2608">
    <property type="taxonomic scope" value="Bacteria"/>
</dbReference>
<dbReference type="FunFam" id="3.30.70.100:FF:000001">
    <property type="entry name" value="ATPase copper transporting beta"/>
    <property type="match status" value="1"/>
</dbReference>
<dbReference type="RefSeq" id="WP_036362939.1">
    <property type="nucleotide sequence ID" value="NZ_AOMT01000005.1"/>
</dbReference>
<dbReference type="Pfam" id="PF00403">
    <property type="entry name" value="HMA"/>
    <property type="match status" value="1"/>
</dbReference>
<name>A0A066UJJ9_9GAMM</name>
<dbReference type="PRINTS" id="PR00946">
    <property type="entry name" value="HGSCAVENGER"/>
</dbReference>
<keyword evidence="4" id="KW-1185">Reference proteome</keyword>
<dbReference type="Gene3D" id="3.30.70.100">
    <property type="match status" value="1"/>
</dbReference>
<dbReference type="Proteomes" id="UP000035860">
    <property type="component" value="Unassembled WGS sequence"/>
</dbReference>
<proteinExistence type="predicted"/>
<feature type="domain" description="HMA" evidence="2">
    <location>
        <begin position="4"/>
        <end position="70"/>
    </location>
</feature>
<dbReference type="SUPFAM" id="SSF55008">
    <property type="entry name" value="HMA, heavy metal-associated domain"/>
    <property type="match status" value="1"/>
</dbReference>
<dbReference type="CDD" id="cd00371">
    <property type="entry name" value="HMA"/>
    <property type="match status" value="1"/>
</dbReference>
<dbReference type="PANTHER" id="PTHR46594:SF4">
    <property type="entry name" value="P-TYPE CATION-TRANSPORTING ATPASE"/>
    <property type="match status" value="1"/>
</dbReference>
<dbReference type="OrthoDB" id="9814359at2"/>
<accession>A0A066UJJ9</accession>
<evidence type="ECO:0000313" key="3">
    <source>
        <dbReference type="EMBL" id="KDN26052.1"/>
    </source>
</evidence>
<dbReference type="PROSITE" id="PS50846">
    <property type="entry name" value="HMA_2"/>
    <property type="match status" value="1"/>
</dbReference>
<comment type="caution">
    <text evidence="3">The sequence shown here is derived from an EMBL/GenBank/DDBJ whole genome shotgun (WGS) entry which is preliminary data.</text>
</comment>
<protein>
    <submittedName>
        <fullName evidence="3">Copper ion binding protein</fullName>
    </submittedName>
</protein>
<dbReference type="GO" id="GO:0046872">
    <property type="term" value="F:metal ion binding"/>
    <property type="evidence" value="ECO:0007669"/>
    <property type="project" value="UniProtKB-KW"/>
</dbReference>
<dbReference type="AlphaFoldDB" id="A0A066UJJ9"/>
<sequence>MSVETLTLKVYGMTCGGCETSVINAVSELAGVQDVEVNRPLEQAVITYDDEVLDKIQIIDAVESAGFSTT</sequence>
<organism evidence="3 4">
    <name type="scientific">Moraxella bovoculi 237</name>
    <dbReference type="NCBI Taxonomy" id="743974"/>
    <lineage>
        <taxon>Bacteria</taxon>
        <taxon>Pseudomonadati</taxon>
        <taxon>Pseudomonadota</taxon>
        <taxon>Gammaproteobacteria</taxon>
        <taxon>Moraxellales</taxon>
        <taxon>Moraxellaceae</taxon>
        <taxon>Moraxella</taxon>
    </lineage>
</organism>
<dbReference type="InterPro" id="IPR001802">
    <property type="entry name" value="MerP/CopZ"/>
</dbReference>
<evidence type="ECO:0000259" key="2">
    <source>
        <dbReference type="PROSITE" id="PS50846"/>
    </source>
</evidence>
<dbReference type="InterPro" id="IPR036163">
    <property type="entry name" value="HMA_dom_sf"/>
</dbReference>
<keyword evidence="1" id="KW-0479">Metal-binding</keyword>
<evidence type="ECO:0000256" key="1">
    <source>
        <dbReference type="ARBA" id="ARBA00022723"/>
    </source>
</evidence>
<dbReference type="InterPro" id="IPR006121">
    <property type="entry name" value="HMA_dom"/>
</dbReference>
<dbReference type="EMBL" id="AOMT01000005">
    <property type="protein sequence ID" value="KDN26052.1"/>
    <property type="molecule type" value="Genomic_DNA"/>
</dbReference>
<gene>
    <name evidence="3" type="ORF">MBO_02645</name>
</gene>
<evidence type="ECO:0000313" key="4">
    <source>
        <dbReference type="Proteomes" id="UP000035860"/>
    </source>
</evidence>